<evidence type="ECO:0000256" key="3">
    <source>
        <dbReference type="ARBA" id="ARBA00023274"/>
    </source>
</evidence>
<comment type="function">
    <text evidence="5">Forms part of the ribosomal stalk, playing a central role in the interaction of the ribosome with GTP-bound translation factors.</text>
</comment>
<accession>A0A2M7VEJ2</accession>
<name>A0A2M7VEJ2_9BACT</name>
<keyword evidence="5" id="KW-0694">RNA-binding</keyword>
<sequence length="177" mass="19300">MAKTKVQKQKELQLLKDKVGQAKSLIFTSYAGLSVAAVEELRKKFRQAGVEYQAAKKRLFDLALADQQLATTKIHDLTGSIAAAFSMDDEVSAAKIAQEFSKKNERLEIKSGLLKVDGTWKLLSAEEVKALANLPSKEQLLAKLVGTINAPVSGFVNVLAGNIRGLLYALKAIQEKK</sequence>
<dbReference type="HAMAP" id="MF_00362">
    <property type="entry name" value="Ribosomal_uL10"/>
    <property type="match status" value="1"/>
</dbReference>
<evidence type="ECO:0000313" key="7">
    <source>
        <dbReference type="Proteomes" id="UP000230405"/>
    </source>
</evidence>
<comment type="similarity">
    <text evidence="1 5">Belongs to the universal ribosomal protein uL10 family.</text>
</comment>
<dbReference type="GO" id="GO:0005840">
    <property type="term" value="C:ribosome"/>
    <property type="evidence" value="ECO:0007669"/>
    <property type="project" value="UniProtKB-KW"/>
</dbReference>
<dbReference type="InterPro" id="IPR047865">
    <property type="entry name" value="Ribosomal_uL10_bac_type"/>
</dbReference>
<dbReference type="Gene3D" id="3.30.70.1730">
    <property type="match status" value="1"/>
</dbReference>
<comment type="subunit">
    <text evidence="5">Part of the ribosomal stalk of the 50S ribosomal subunit. The N-terminus interacts with L11 and the large rRNA to form the base of the stalk. The C-terminus forms an elongated spine to which L12 dimers bind in a sequential fashion forming a multimeric L10(L12)X complex.</text>
</comment>
<dbReference type="GO" id="GO:0006412">
    <property type="term" value="P:translation"/>
    <property type="evidence" value="ECO:0007669"/>
    <property type="project" value="UniProtKB-UniRule"/>
</dbReference>
<dbReference type="InterPro" id="IPR043141">
    <property type="entry name" value="Ribosomal_uL10-like_sf"/>
</dbReference>
<comment type="caution">
    <text evidence="6">The sequence shown here is derived from an EMBL/GenBank/DDBJ whole genome shotgun (WGS) entry which is preliminary data.</text>
</comment>
<dbReference type="EMBL" id="PFPO01000056">
    <property type="protein sequence ID" value="PIZ98930.1"/>
    <property type="molecule type" value="Genomic_DNA"/>
</dbReference>
<proteinExistence type="inferred from homology"/>
<dbReference type="InterPro" id="IPR022973">
    <property type="entry name" value="Ribosomal_uL10_bac"/>
</dbReference>
<evidence type="ECO:0000256" key="2">
    <source>
        <dbReference type="ARBA" id="ARBA00022980"/>
    </source>
</evidence>
<dbReference type="InterPro" id="IPR001790">
    <property type="entry name" value="Ribosomal_uL10"/>
</dbReference>
<evidence type="ECO:0000313" key="6">
    <source>
        <dbReference type="EMBL" id="PIZ98930.1"/>
    </source>
</evidence>
<keyword evidence="5" id="KW-0699">rRNA-binding</keyword>
<protein>
    <recommendedName>
        <fullName evidence="4 5">Large ribosomal subunit protein uL10</fullName>
    </recommendedName>
</protein>
<reference evidence="7" key="1">
    <citation type="submission" date="2017-09" db="EMBL/GenBank/DDBJ databases">
        <title>Depth-based differentiation of microbial function through sediment-hosted aquifers and enrichment of novel symbionts in the deep terrestrial subsurface.</title>
        <authorList>
            <person name="Probst A.J."/>
            <person name="Ladd B."/>
            <person name="Jarett J.K."/>
            <person name="Geller-Mcgrath D.E."/>
            <person name="Sieber C.M.K."/>
            <person name="Emerson J.B."/>
            <person name="Anantharaman K."/>
            <person name="Thomas B.C."/>
            <person name="Malmstrom R."/>
            <person name="Stieglmeier M."/>
            <person name="Klingl A."/>
            <person name="Woyke T."/>
            <person name="Ryan C.M."/>
            <person name="Banfield J.F."/>
        </authorList>
    </citation>
    <scope>NUCLEOTIDE SEQUENCE [LARGE SCALE GENOMIC DNA]</scope>
</reference>
<dbReference type="Proteomes" id="UP000230405">
    <property type="component" value="Unassembled WGS sequence"/>
</dbReference>
<organism evidence="6 7">
    <name type="scientific">Candidatus Komeilibacteria bacterium CG_4_10_14_0_2_um_filter_37_10</name>
    <dbReference type="NCBI Taxonomy" id="1974470"/>
    <lineage>
        <taxon>Bacteria</taxon>
        <taxon>Candidatus Komeiliibacteriota</taxon>
    </lineage>
</organism>
<evidence type="ECO:0000256" key="4">
    <source>
        <dbReference type="ARBA" id="ARBA00035202"/>
    </source>
</evidence>
<keyword evidence="3 5" id="KW-0687">Ribonucleoprotein</keyword>
<evidence type="ECO:0000256" key="1">
    <source>
        <dbReference type="ARBA" id="ARBA00008889"/>
    </source>
</evidence>
<dbReference type="CDD" id="cd05797">
    <property type="entry name" value="Ribosomal_L10"/>
    <property type="match status" value="1"/>
</dbReference>
<dbReference type="SUPFAM" id="SSF160369">
    <property type="entry name" value="Ribosomal protein L10-like"/>
    <property type="match status" value="1"/>
</dbReference>
<evidence type="ECO:0000256" key="5">
    <source>
        <dbReference type="HAMAP-Rule" id="MF_00362"/>
    </source>
</evidence>
<dbReference type="GO" id="GO:0070180">
    <property type="term" value="F:large ribosomal subunit rRNA binding"/>
    <property type="evidence" value="ECO:0007669"/>
    <property type="project" value="UniProtKB-UniRule"/>
</dbReference>
<dbReference type="GO" id="GO:1990904">
    <property type="term" value="C:ribonucleoprotein complex"/>
    <property type="evidence" value="ECO:0007669"/>
    <property type="project" value="UniProtKB-KW"/>
</dbReference>
<dbReference type="Pfam" id="PF00466">
    <property type="entry name" value="Ribosomal_L10"/>
    <property type="match status" value="1"/>
</dbReference>
<dbReference type="Gene3D" id="6.10.250.290">
    <property type="match status" value="1"/>
</dbReference>
<gene>
    <name evidence="5 6" type="primary">rplJ</name>
    <name evidence="6" type="ORF">COX77_03040</name>
</gene>
<keyword evidence="2 5" id="KW-0689">Ribosomal protein</keyword>
<dbReference type="AlphaFoldDB" id="A0A2M7VEJ2"/>
<dbReference type="PANTHER" id="PTHR11560">
    <property type="entry name" value="39S RIBOSOMAL PROTEIN L10, MITOCHONDRIAL"/>
    <property type="match status" value="1"/>
</dbReference>
<dbReference type="NCBIfam" id="NF000955">
    <property type="entry name" value="PRK00099.1-1"/>
    <property type="match status" value="1"/>
</dbReference>